<keyword evidence="2" id="KW-1185">Reference proteome</keyword>
<sequence>MAYAIFKNEILSKDKLTTMKLENNRPKTPIDYLSYLVFEDDNDWEENPIDPQERPITITFSSFATDEDEIVFVSLKPRVLCGEIVKFDNKSPSLDIYVPKDQTGLLEKVTPKQDCHLLRRLLQG</sequence>
<gene>
    <name evidence="1" type="ORF">CY0110_14905</name>
</gene>
<evidence type="ECO:0000313" key="2">
    <source>
        <dbReference type="Proteomes" id="UP000003781"/>
    </source>
</evidence>
<accession>A3ITV0</accession>
<name>A3ITV0_9CHRO</name>
<proteinExistence type="predicted"/>
<comment type="caution">
    <text evidence="1">The sequence shown here is derived from an EMBL/GenBank/DDBJ whole genome shotgun (WGS) entry which is preliminary data.</text>
</comment>
<dbReference type="Proteomes" id="UP000003781">
    <property type="component" value="Unassembled WGS sequence"/>
</dbReference>
<evidence type="ECO:0000313" key="1">
    <source>
        <dbReference type="EMBL" id="EAZ90045.1"/>
    </source>
</evidence>
<dbReference type="EMBL" id="AAXW01000031">
    <property type="protein sequence ID" value="EAZ90045.1"/>
    <property type="molecule type" value="Genomic_DNA"/>
</dbReference>
<dbReference type="AlphaFoldDB" id="A3ITV0"/>
<protein>
    <submittedName>
        <fullName evidence="1">Uncharacterized protein</fullName>
    </submittedName>
</protein>
<reference evidence="1 2" key="1">
    <citation type="submission" date="2007-03" db="EMBL/GenBank/DDBJ databases">
        <authorList>
            <person name="Stal L."/>
            <person name="Ferriera S."/>
            <person name="Johnson J."/>
            <person name="Kravitz S."/>
            <person name="Beeson K."/>
            <person name="Sutton G."/>
            <person name="Rogers Y.-H."/>
            <person name="Friedman R."/>
            <person name="Frazier M."/>
            <person name="Venter J.C."/>
        </authorList>
    </citation>
    <scope>NUCLEOTIDE SEQUENCE [LARGE SCALE GENOMIC DNA]</scope>
    <source>
        <strain evidence="1 2">CCY0110</strain>
    </source>
</reference>
<organism evidence="1 2">
    <name type="scientific">Crocosphaera chwakensis CCY0110</name>
    <dbReference type="NCBI Taxonomy" id="391612"/>
    <lineage>
        <taxon>Bacteria</taxon>
        <taxon>Bacillati</taxon>
        <taxon>Cyanobacteriota</taxon>
        <taxon>Cyanophyceae</taxon>
        <taxon>Oscillatoriophycideae</taxon>
        <taxon>Chroococcales</taxon>
        <taxon>Aphanothecaceae</taxon>
        <taxon>Crocosphaera</taxon>
        <taxon>Crocosphaera chwakensis</taxon>
    </lineage>
</organism>